<protein>
    <submittedName>
        <fullName evidence="7">Serine protease</fullName>
    </submittedName>
</protein>
<dbReference type="InterPro" id="IPR001254">
    <property type="entry name" value="Trypsin_dom"/>
</dbReference>
<keyword evidence="3 7" id="KW-0645">Protease</keyword>
<evidence type="ECO:0000313" key="8">
    <source>
        <dbReference type="Proteomes" id="UP000664781"/>
    </source>
</evidence>
<dbReference type="Pfam" id="PF00089">
    <property type="entry name" value="Trypsin"/>
    <property type="match status" value="1"/>
</dbReference>
<dbReference type="PRINTS" id="PR00722">
    <property type="entry name" value="CHYMOTRYPSIN"/>
</dbReference>
<feature type="signal peptide" evidence="5">
    <location>
        <begin position="1"/>
        <end position="22"/>
    </location>
</feature>
<dbReference type="SMART" id="SM00020">
    <property type="entry name" value="Tryp_SPc"/>
    <property type="match status" value="1"/>
</dbReference>
<gene>
    <name evidence="7" type="ORF">J1792_22350</name>
</gene>
<dbReference type="GO" id="GO:0006508">
    <property type="term" value="P:proteolysis"/>
    <property type="evidence" value="ECO:0007669"/>
    <property type="project" value="UniProtKB-KW"/>
</dbReference>
<evidence type="ECO:0000313" key="7">
    <source>
        <dbReference type="EMBL" id="MBO0655418.1"/>
    </source>
</evidence>
<organism evidence="7 8">
    <name type="scientific">Streptomyces triculaminicus</name>
    <dbReference type="NCBI Taxonomy" id="2816232"/>
    <lineage>
        <taxon>Bacteria</taxon>
        <taxon>Bacillati</taxon>
        <taxon>Actinomycetota</taxon>
        <taxon>Actinomycetes</taxon>
        <taxon>Kitasatosporales</taxon>
        <taxon>Streptomycetaceae</taxon>
        <taxon>Streptomyces</taxon>
    </lineage>
</organism>
<dbReference type="FunFam" id="2.40.10.10:FF:000002">
    <property type="entry name" value="Transmembrane protease serine"/>
    <property type="match status" value="1"/>
</dbReference>
<dbReference type="EMBL" id="JAFMOF010000003">
    <property type="protein sequence ID" value="MBO0655418.1"/>
    <property type="molecule type" value="Genomic_DNA"/>
</dbReference>
<dbReference type="SUPFAM" id="SSF50494">
    <property type="entry name" value="Trypsin-like serine proteases"/>
    <property type="match status" value="1"/>
</dbReference>
<keyword evidence="2" id="KW-1015">Disulfide bond</keyword>
<name>A0A939FPH1_9ACTN</name>
<keyword evidence="3" id="KW-0378">Hydrolase</keyword>
<dbReference type="AlphaFoldDB" id="A0A939FPH1"/>
<comment type="caution">
    <text evidence="7">The sequence shown here is derived from an EMBL/GenBank/DDBJ whole genome shotgun (WGS) entry which is preliminary data.</text>
</comment>
<dbReference type="InterPro" id="IPR043504">
    <property type="entry name" value="Peptidase_S1_PA_chymotrypsin"/>
</dbReference>
<evidence type="ECO:0000256" key="3">
    <source>
        <dbReference type="RuleBase" id="RU363034"/>
    </source>
</evidence>
<dbReference type="PROSITE" id="PS00134">
    <property type="entry name" value="TRYPSIN_HIS"/>
    <property type="match status" value="1"/>
</dbReference>
<dbReference type="Proteomes" id="UP000664781">
    <property type="component" value="Unassembled WGS sequence"/>
</dbReference>
<keyword evidence="3" id="KW-0720">Serine protease</keyword>
<dbReference type="InterPro" id="IPR018114">
    <property type="entry name" value="TRYPSIN_HIS"/>
</dbReference>
<feature type="compositionally biased region" description="Pro residues" evidence="4">
    <location>
        <begin position="275"/>
        <end position="306"/>
    </location>
</feature>
<dbReference type="InterPro" id="IPR050430">
    <property type="entry name" value="Peptidase_S1"/>
</dbReference>
<dbReference type="PROSITE" id="PS50240">
    <property type="entry name" value="TRYPSIN_DOM"/>
    <property type="match status" value="1"/>
</dbReference>
<dbReference type="Gene3D" id="2.40.10.10">
    <property type="entry name" value="Trypsin-like serine proteases"/>
    <property type="match status" value="1"/>
</dbReference>
<feature type="chain" id="PRO_5038493213" evidence="5">
    <location>
        <begin position="23"/>
        <end position="312"/>
    </location>
</feature>
<proteinExistence type="inferred from homology"/>
<dbReference type="InterPro" id="IPR033116">
    <property type="entry name" value="TRYPSIN_SER"/>
</dbReference>
<evidence type="ECO:0000256" key="5">
    <source>
        <dbReference type="SAM" id="SignalP"/>
    </source>
</evidence>
<reference evidence="7" key="1">
    <citation type="submission" date="2021-03" db="EMBL/GenBank/DDBJ databases">
        <title>Streptomyces strains.</title>
        <authorList>
            <person name="Lund M.B."/>
            <person name="Toerring T."/>
        </authorList>
    </citation>
    <scope>NUCLEOTIDE SEQUENCE</scope>
    <source>
        <strain evidence="7">JCM 4242</strain>
    </source>
</reference>
<dbReference type="RefSeq" id="WP_207248038.1">
    <property type="nucleotide sequence ID" value="NZ_JAFMOF010000003.1"/>
</dbReference>
<dbReference type="InterPro" id="IPR009003">
    <property type="entry name" value="Peptidase_S1_PA"/>
</dbReference>
<evidence type="ECO:0000256" key="1">
    <source>
        <dbReference type="ARBA" id="ARBA00007664"/>
    </source>
</evidence>
<accession>A0A939FPH1</accession>
<evidence type="ECO:0000256" key="4">
    <source>
        <dbReference type="SAM" id="MobiDB-lite"/>
    </source>
</evidence>
<evidence type="ECO:0000256" key="2">
    <source>
        <dbReference type="ARBA" id="ARBA00023157"/>
    </source>
</evidence>
<dbReference type="PROSITE" id="PS00135">
    <property type="entry name" value="TRYPSIN_SER"/>
    <property type="match status" value="1"/>
</dbReference>
<dbReference type="GO" id="GO:0004252">
    <property type="term" value="F:serine-type endopeptidase activity"/>
    <property type="evidence" value="ECO:0007669"/>
    <property type="project" value="InterPro"/>
</dbReference>
<sequence>MRALRYLLVGAVVLLLAAPASMGARDHKVVGGVAVKVSDVPWMVALGSRERFGDVRSGQFCGAVVVGPRTIVTAAHCLSRDVLGVDPAEAKDLRVIAGRADMRGSGGVEVPLRSSWVNPEFNMETNAGDVAVLTLAEQLPGSRPLGLARQGDPAYEPGTAAGVYGWGDTTGSGSYSQTLRAARVLVLEDALCRKAYPGGPEGTYSPETMLCAGLRGGGRDGCQGDSGGPLVARGRLVGLVSWGSGCAQPGHPGVYTRISAVAALVRAHSAEPLPENVPPAKLPPPAAPAASPPAPQTVPAPSPVPRPGRVAR</sequence>
<dbReference type="PANTHER" id="PTHR24276:SF98">
    <property type="entry name" value="FI18310P1-RELATED"/>
    <property type="match status" value="1"/>
</dbReference>
<feature type="region of interest" description="Disordered" evidence="4">
    <location>
        <begin position="273"/>
        <end position="312"/>
    </location>
</feature>
<dbReference type="PANTHER" id="PTHR24276">
    <property type="entry name" value="POLYSERASE-RELATED"/>
    <property type="match status" value="1"/>
</dbReference>
<keyword evidence="8" id="KW-1185">Reference proteome</keyword>
<comment type="similarity">
    <text evidence="1">Belongs to the peptidase S1 family.</text>
</comment>
<evidence type="ECO:0000259" key="6">
    <source>
        <dbReference type="PROSITE" id="PS50240"/>
    </source>
</evidence>
<dbReference type="InterPro" id="IPR001314">
    <property type="entry name" value="Peptidase_S1A"/>
</dbReference>
<feature type="domain" description="Peptidase S1" evidence="6">
    <location>
        <begin position="29"/>
        <end position="270"/>
    </location>
</feature>
<dbReference type="CDD" id="cd00190">
    <property type="entry name" value="Tryp_SPc"/>
    <property type="match status" value="1"/>
</dbReference>
<keyword evidence="5" id="KW-0732">Signal</keyword>